<comment type="caution">
    <text evidence="4">The sequence shown here is derived from an EMBL/GenBank/DDBJ whole genome shotgun (WGS) entry which is preliminary data.</text>
</comment>
<dbReference type="AlphaFoldDB" id="A0ABD3NB35"/>
<evidence type="ECO:0000259" key="3">
    <source>
        <dbReference type="SMART" id="SM00960"/>
    </source>
</evidence>
<name>A0ABD3NB35_9STRA</name>
<dbReference type="SUPFAM" id="SSF103196">
    <property type="entry name" value="Roadblock/LC7 domain"/>
    <property type="match status" value="1"/>
</dbReference>
<evidence type="ECO:0000313" key="5">
    <source>
        <dbReference type="Proteomes" id="UP001530315"/>
    </source>
</evidence>
<dbReference type="PANTHER" id="PTHR10779">
    <property type="entry name" value="DYNEIN LIGHT CHAIN ROADBLOCK"/>
    <property type="match status" value="1"/>
</dbReference>
<protein>
    <recommendedName>
        <fullName evidence="3">Roadblock/LAMTOR2 domain-containing protein</fullName>
    </recommendedName>
</protein>
<dbReference type="Pfam" id="PF03259">
    <property type="entry name" value="Robl_LC7"/>
    <property type="match status" value="1"/>
</dbReference>
<dbReference type="EMBL" id="JALLAZ020001543">
    <property type="protein sequence ID" value="KAL3773230.1"/>
    <property type="molecule type" value="Genomic_DNA"/>
</dbReference>
<evidence type="ECO:0000313" key="4">
    <source>
        <dbReference type="EMBL" id="KAL3773230.1"/>
    </source>
</evidence>
<proteinExistence type="inferred from homology"/>
<reference evidence="4 5" key="1">
    <citation type="submission" date="2024-10" db="EMBL/GenBank/DDBJ databases">
        <title>Updated reference genomes for cyclostephanoid diatoms.</title>
        <authorList>
            <person name="Roberts W.R."/>
            <person name="Alverson A.J."/>
        </authorList>
    </citation>
    <scope>NUCLEOTIDE SEQUENCE [LARGE SCALE GENOMIC DNA]</scope>
    <source>
        <strain evidence="4 5">AJA276-08</strain>
    </source>
</reference>
<dbReference type="Gene3D" id="3.30.450.30">
    <property type="entry name" value="Dynein light chain 2a, cytoplasmic"/>
    <property type="match status" value="1"/>
</dbReference>
<evidence type="ECO:0000256" key="1">
    <source>
        <dbReference type="ARBA" id="ARBA00007191"/>
    </source>
</evidence>
<sequence length="120" mass="13308">MSAVEEALERIKEQKGVEGYVICNGEGVVLRRSAAIVKANAEIIAQSMATLIQTAVHVTRDLNPNDNLKNFRIKTSKKEMLVSHNKEFIVIVIQTWTPTKEDPSHLQLQRPPASATTMGL</sequence>
<feature type="domain" description="Roadblock/LAMTOR2" evidence="3">
    <location>
        <begin position="4"/>
        <end position="94"/>
    </location>
</feature>
<dbReference type="SMART" id="SM00960">
    <property type="entry name" value="Robl_LC7"/>
    <property type="match status" value="1"/>
</dbReference>
<accession>A0ABD3NB35</accession>
<dbReference type="Proteomes" id="UP001530315">
    <property type="component" value="Unassembled WGS sequence"/>
</dbReference>
<comment type="similarity">
    <text evidence="1">Belongs to the GAMAD family.</text>
</comment>
<dbReference type="InterPro" id="IPR004942">
    <property type="entry name" value="Roadblock/LAMTOR2_dom"/>
</dbReference>
<evidence type="ECO:0000256" key="2">
    <source>
        <dbReference type="SAM" id="MobiDB-lite"/>
    </source>
</evidence>
<feature type="region of interest" description="Disordered" evidence="2">
    <location>
        <begin position="101"/>
        <end position="120"/>
    </location>
</feature>
<gene>
    <name evidence="4" type="ORF">ACHAW5_008151</name>
</gene>
<organism evidence="4 5">
    <name type="scientific">Stephanodiscus triporus</name>
    <dbReference type="NCBI Taxonomy" id="2934178"/>
    <lineage>
        <taxon>Eukaryota</taxon>
        <taxon>Sar</taxon>
        <taxon>Stramenopiles</taxon>
        <taxon>Ochrophyta</taxon>
        <taxon>Bacillariophyta</taxon>
        <taxon>Coscinodiscophyceae</taxon>
        <taxon>Thalassiosirophycidae</taxon>
        <taxon>Stephanodiscales</taxon>
        <taxon>Stephanodiscaceae</taxon>
        <taxon>Stephanodiscus</taxon>
    </lineage>
</organism>
<keyword evidence="5" id="KW-1185">Reference proteome</keyword>